<dbReference type="Gene3D" id="3.90.550.10">
    <property type="entry name" value="Spore Coat Polysaccharide Biosynthesis Protein SpsA, Chain A"/>
    <property type="match status" value="1"/>
</dbReference>
<dbReference type="Pfam" id="PF00535">
    <property type="entry name" value="Glycos_transf_2"/>
    <property type="match status" value="1"/>
</dbReference>
<dbReference type="InterPro" id="IPR050256">
    <property type="entry name" value="Glycosyltransferase_2"/>
</dbReference>
<dbReference type="SUPFAM" id="SSF53448">
    <property type="entry name" value="Nucleotide-diphospho-sugar transferases"/>
    <property type="match status" value="1"/>
</dbReference>
<organism evidence="3 4">
    <name type="scientific">Modestobacter versicolor</name>
    <dbReference type="NCBI Taxonomy" id="429133"/>
    <lineage>
        <taxon>Bacteria</taxon>
        <taxon>Bacillati</taxon>
        <taxon>Actinomycetota</taxon>
        <taxon>Actinomycetes</taxon>
        <taxon>Geodermatophilales</taxon>
        <taxon>Geodermatophilaceae</taxon>
        <taxon>Modestobacter</taxon>
    </lineage>
</organism>
<dbReference type="PANTHER" id="PTHR48090">
    <property type="entry name" value="UNDECAPRENYL-PHOSPHATE 4-DEOXY-4-FORMAMIDO-L-ARABINOSE TRANSFERASE-RELATED"/>
    <property type="match status" value="1"/>
</dbReference>
<dbReference type="InterPro" id="IPR001173">
    <property type="entry name" value="Glyco_trans_2-like"/>
</dbReference>
<evidence type="ECO:0000313" key="4">
    <source>
        <dbReference type="Proteomes" id="UP000580718"/>
    </source>
</evidence>
<accession>A0A839XXI9</accession>
<reference evidence="3 4" key="1">
    <citation type="submission" date="2020-08" db="EMBL/GenBank/DDBJ databases">
        <title>Sequencing the genomes of 1000 actinobacteria strains.</title>
        <authorList>
            <person name="Klenk H.-P."/>
        </authorList>
    </citation>
    <scope>NUCLEOTIDE SEQUENCE [LARGE SCALE GENOMIC DNA]</scope>
    <source>
        <strain evidence="3 4">DSM 16678</strain>
    </source>
</reference>
<dbReference type="InterPro" id="IPR029044">
    <property type="entry name" value="Nucleotide-diphossugar_trans"/>
</dbReference>
<name>A0A839XXI9_9ACTN</name>
<dbReference type="PANTHER" id="PTHR48090:SF7">
    <property type="entry name" value="RFBJ PROTEIN"/>
    <property type="match status" value="1"/>
</dbReference>
<gene>
    <name evidence="3" type="ORF">FHX36_002125</name>
</gene>
<dbReference type="RefSeq" id="WP_343056593.1">
    <property type="nucleotide sequence ID" value="NZ_JACIBU010000001.1"/>
</dbReference>
<sequence>MPDVVFPCLDEAGALPQVLTRLPAGYRAIVADNGSTDGSAQIAADHGATVVTVPQRGFGAAAHAGLEAATADVVCFCDADASMDPAQLPRVAGPVLAGEADLVLGRRRPTARGAWPLHARVANTALGVMLRRRTGRSLHDLGPMRAGRREALLALGITDRRFGYPLEMVTRAADAGWRIVEVDVDYAPRAEGTKSKVTGTVRGTLRTINDMRKVLAR</sequence>
<dbReference type="CDD" id="cd04179">
    <property type="entry name" value="DPM_DPG-synthase_like"/>
    <property type="match status" value="1"/>
</dbReference>
<evidence type="ECO:0000256" key="1">
    <source>
        <dbReference type="ARBA" id="ARBA00006739"/>
    </source>
</evidence>
<dbReference type="GO" id="GO:0016740">
    <property type="term" value="F:transferase activity"/>
    <property type="evidence" value="ECO:0007669"/>
    <property type="project" value="UniProtKB-KW"/>
</dbReference>
<proteinExistence type="inferred from homology"/>
<keyword evidence="3" id="KW-0808">Transferase</keyword>
<evidence type="ECO:0000259" key="2">
    <source>
        <dbReference type="Pfam" id="PF00535"/>
    </source>
</evidence>
<protein>
    <submittedName>
        <fullName evidence="3">Glycosyltransferase involved in cell wall biosynthesis</fullName>
    </submittedName>
</protein>
<feature type="domain" description="Glycosyltransferase 2-like" evidence="2">
    <location>
        <begin position="4"/>
        <end position="152"/>
    </location>
</feature>
<comment type="similarity">
    <text evidence="1">Belongs to the glycosyltransferase 2 family.</text>
</comment>
<dbReference type="Proteomes" id="UP000580718">
    <property type="component" value="Unassembled WGS sequence"/>
</dbReference>
<dbReference type="AlphaFoldDB" id="A0A839XXI9"/>
<comment type="caution">
    <text evidence="3">The sequence shown here is derived from an EMBL/GenBank/DDBJ whole genome shotgun (WGS) entry which is preliminary data.</text>
</comment>
<evidence type="ECO:0000313" key="3">
    <source>
        <dbReference type="EMBL" id="MBB3676390.1"/>
    </source>
</evidence>
<dbReference type="EMBL" id="JACIBU010000001">
    <property type="protein sequence ID" value="MBB3676390.1"/>
    <property type="molecule type" value="Genomic_DNA"/>
</dbReference>